<evidence type="ECO:0000313" key="2">
    <source>
        <dbReference type="EMBL" id="CAD7245150.1"/>
    </source>
</evidence>
<dbReference type="AlphaFoldDB" id="A0A7R9A6A7"/>
<proteinExistence type="predicted"/>
<name>A0A7R9A6A7_9CRUS</name>
<dbReference type="OrthoDB" id="6351409at2759"/>
<sequence length="397" mass="46128">MCRRTRKHFPSVCLLAFLSLLVLHLQLDSEVKREEKLIAQQPTQPTLSEFEPCECIVSSRRCRPEDRFKVPDLNASRSEDEDLMGLPFAESVPEWYLKEAFGRRRAVGGGNRTVTYPHCSFKRFRSSETKTCLHARRSSGLSAKFLFVGDSRVRNRFTALLNLSREMDIIVNYNRKDWVRLDDYLYPMKRVHDDIEAQSRKDHGVRFKFLWAPNFTEPIFLYLKGILKVPTTFWPAVVVVGGGMWDVAHLTKNQSTISMEQNFLESLDKLAPLLQSLAKHIPVIWQLQDPIKDWRISRLHRLNTLASSHLSSLAPRVLLWDTTWPLAWEYILACSRLIRAGNAEAQEEAKSWRWWCHDRIHVGFHVLMQYGEILLNLLCNAVMKTDPGDCCRDYGRP</sequence>
<gene>
    <name evidence="2" type="ORF">DSTB1V02_LOCUS5025</name>
</gene>
<evidence type="ECO:0000313" key="3">
    <source>
        <dbReference type="Proteomes" id="UP000677054"/>
    </source>
</evidence>
<dbReference type="EMBL" id="LR900306">
    <property type="protein sequence ID" value="CAD7245150.1"/>
    <property type="molecule type" value="Genomic_DNA"/>
</dbReference>
<evidence type="ECO:0000256" key="1">
    <source>
        <dbReference type="SAM" id="SignalP"/>
    </source>
</evidence>
<keyword evidence="3" id="KW-1185">Reference proteome</keyword>
<feature type="signal peptide" evidence="1">
    <location>
        <begin position="1"/>
        <end position="24"/>
    </location>
</feature>
<feature type="chain" id="PRO_5036402730" evidence="1">
    <location>
        <begin position="25"/>
        <end position="397"/>
    </location>
</feature>
<accession>A0A7R9A6A7</accession>
<protein>
    <submittedName>
        <fullName evidence="2">Uncharacterized protein</fullName>
    </submittedName>
</protein>
<reference evidence="2" key="1">
    <citation type="submission" date="2020-11" db="EMBL/GenBank/DDBJ databases">
        <authorList>
            <person name="Tran Van P."/>
        </authorList>
    </citation>
    <scope>NUCLEOTIDE SEQUENCE</scope>
</reference>
<organism evidence="2">
    <name type="scientific">Darwinula stevensoni</name>
    <dbReference type="NCBI Taxonomy" id="69355"/>
    <lineage>
        <taxon>Eukaryota</taxon>
        <taxon>Metazoa</taxon>
        <taxon>Ecdysozoa</taxon>
        <taxon>Arthropoda</taxon>
        <taxon>Crustacea</taxon>
        <taxon>Oligostraca</taxon>
        <taxon>Ostracoda</taxon>
        <taxon>Podocopa</taxon>
        <taxon>Podocopida</taxon>
        <taxon>Darwinulocopina</taxon>
        <taxon>Darwinuloidea</taxon>
        <taxon>Darwinulidae</taxon>
        <taxon>Darwinula</taxon>
    </lineage>
</organism>
<dbReference type="Proteomes" id="UP000677054">
    <property type="component" value="Unassembled WGS sequence"/>
</dbReference>
<dbReference type="EMBL" id="CAJPEV010000789">
    <property type="protein sequence ID" value="CAG0888565.1"/>
    <property type="molecule type" value="Genomic_DNA"/>
</dbReference>
<keyword evidence="1" id="KW-0732">Signal</keyword>